<dbReference type="STRING" id="34103.SAMN05421778_11457"/>
<dbReference type="RefSeq" id="WP_037477852.1">
    <property type="nucleotide sequence ID" value="NZ_AZRA01000010.1"/>
</dbReference>
<evidence type="ECO:0000313" key="2">
    <source>
        <dbReference type="Proteomes" id="UP000026714"/>
    </source>
</evidence>
<name>A0A059KR37_9BURK</name>
<organism evidence="1 2">
    <name type="scientific">Sphaerotilus natans subsp. natans DSM 6575</name>
    <dbReference type="NCBI Taxonomy" id="1286631"/>
    <lineage>
        <taxon>Bacteria</taxon>
        <taxon>Pseudomonadati</taxon>
        <taxon>Pseudomonadota</taxon>
        <taxon>Betaproteobacteria</taxon>
        <taxon>Burkholderiales</taxon>
        <taxon>Sphaerotilaceae</taxon>
        <taxon>Sphaerotilus</taxon>
    </lineage>
</organism>
<keyword evidence="2" id="KW-1185">Reference proteome</keyword>
<accession>A0A059KR37</accession>
<dbReference type="Proteomes" id="UP000026714">
    <property type="component" value="Unassembled WGS sequence"/>
</dbReference>
<evidence type="ECO:0000313" key="1">
    <source>
        <dbReference type="EMBL" id="KDB53947.1"/>
    </source>
</evidence>
<proteinExistence type="predicted"/>
<protein>
    <submittedName>
        <fullName evidence="1">Uncharacterized protein</fullName>
    </submittedName>
</protein>
<dbReference type="eggNOG" id="ENOG5033IE0">
    <property type="taxonomic scope" value="Bacteria"/>
</dbReference>
<reference evidence="1 2" key="1">
    <citation type="journal article" date="2014" name="FEMS Microbiol. Ecol.">
        <title>Sphaerotilus natans encrusted with nanoball-shaped Fe(III) oxide minerals formed by nitrate-reducing mixotrophic Fe(II) oxidation.</title>
        <authorList>
            <person name="Park S."/>
            <person name="Kim D.H."/>
            <person name="Lee J.H."/>
            <person name="Hur H.G."/>
        </authorList>
    </citation>
    <scope>NUCLEOTIDE SEQUENCE [LARGE SCALE GENOMIC DNA]</scope>
    <source>
        <strain evidence="1 2">DSM 6575</strain>
    </source>
</reference>
<sequence length="200" mass="21080">MAIVSFRTSGLWADAGSGMQLVVPGIVTTSSITGTMQSRLTGLPYHELTLITPRRLSGITAGRWKALIDQLRGQVNHLEAYDPAHLVPNGTARGAGSSGAAAASATAVYVSGLTGTLLRGDRLQIGTGLGSHYLHVTADVTLPGTVSFEPPLRTAIASGQTVQLDRPSAMFKLVGQPPLWPAAPGQQVDQVTLKFREQWQ</sequence>
<gene>
    <name evidence="1" type="ORF">X805_05010</name>
</gene>
<dbReference type="AlphaFoldDB" id="A0A059KR37"/>
<comment type="caution">
    <text evidence="1">The sequence shown here is derived from an EMBL/GenBank/DDBJ whole genome shotgun (WGS) entry which is preliminary data.</text>
</comment>
<dbReference type="EMBL" id="AZRA01000010">
    <property type="protein sequence ID" value="KDB53947.1"/>
    <property type="molecule type" value="Genomic_DNA"/>
</dbReference>